<dbReference type="RefSeq" id="WP_050532106.1">
    <property type="nucleotide sequence ID" value="NZ_AQQZ01000008.1"/>
</dbReference>
<dbReference type="CDD" id="cd07818">
    <property type="entry name" value="SRPBCC_1"/>
    <property type="match status" value="1"/>
</dbReference>
<dbReference type="SUPFAM" id="SSF55961">
    <property type="entry name" value="Bet v1-like"/>
    <property type="match status" value="1"/>
</dbReference>
<dbReference type="InterPro" id="IPR023393">
    <property type="entry name" value="START-like_dom_sf"/>
</dbReference>
<evidence type="ECO:0008006" key="3">
    <source>
        <dbReference type="Google" id="ProtNLM"/>
    </source>
</evidence>
<protein>
    <recommendedName>
        <fullName evidence="3">Polyketide cyclase</fullName>
    </recommendedName>
</protein>
<accession>A0A0L1JMS6</accession>
<dbReference type="Gene3D" id="3.30.530.20">
    <property type="match status" value="1"/>
</dbReference>
<evidence type="ECO:0000313" key="2">
    <source>
        <dbReference type="Proteomes" id="UP000036938"/>
    </source>
</evidence>
<comment type="caution">
    <text evidence="1">The sequence shown here is derived from an EMBL/GenBank/DDBJ whole genome shotgun (WGS) entry which is preliminary data.</text>
</comment>
<dbReference type="AlphaFoldDB" id="A0A0L1JMS6"/>
<dbReference type="PATRIC" id="fig|1317121.7.peg.4056"/>
<evidence type="ECO:0000313" key="1">
    <source>
        <dbReference type="EMBL" id="KNG92718.1"/>
    </source>
</evidence>
<proteinExistence type="predicted"/>
<dbReference type="InterPro" id="IPR019587">
    <property type="entry name" value="Polyketide_cyclase/dehydratase"/>
</dbReference>
<dbReference type="Pfam" id="PF10604">
    <property type="entry name" value="Polyketide_cyc2"/>
    <property type="match status" value="1"/>
</dbReference>
<dbReference type="OrthoDB" id="9807923at2"/>
<keyword evidence="2" id="KW-1185">Reference proteome</keyword>
<dbReference type="Proteomes" id="UP000036938">
    <property type="component" value="Unassembled WGS sequence"/>
</dbReference>
<reference evidence="1 2" key="1">
    <citation type="journal article" date="2015" name="Int. J. Syst. Evol. Microbiol.">
        <title>Aestuariivita atlantica sp. nov., isolated from deep sea sediment of the Atlantic Ocean.</title>
        <authorList>
            <person name="Li G."/>
            <person name="Lai Q."/>
            <person name="Du Y."/>
            <person name="Liu X."/>
            <person name="Sun F."/>
            <person name="Shao Z."/>
        </authorList>
    </citation>
    <scope>NUCLEOTIDE SEQUENCE [LARGE SCALE GENOMIC DNA]</scope>
    <source>
        <strain evidence="1 2">22II-S11-z3</strain>
    </source>
</reference>
<name>A0A0L1JMS6_9RHOB</name>
<sequence length="176" mass="18957">MRIVKWVLAVLLILAILFVVIGMILPREVTVARSITINAPPEDVFPHVNSMKATEAWSPWLSRDPATKLVYSGPDAGTGARLEWASDNPQVGVGSQVITASTENERVETALDFGDMGTANAAFLLVDAGGATEVTWTLETDMGGNPVGRWMGLMMDRWVGADYERGLANLKALVEG</sequence>
<dbReference type="STRING" id="1317121.ATO11_16630"/>
<organism evidence="1 2">
    <name type="scientific">Pseudaestuariivita atlantica</name>
    <dbReference type="NCBI Taxonomy" id="1317121"/>
    <lineage>
        <taxon>Bacteria</taxon>
        <taxon>Pseudomonadati</taxon>
        <taxon>Pseudomonadota</taxon>
        <taxon>Alphaproteobacteria</taxon>
        <taxon>Rhodobacterales</taxon>
        <taxon>Paracoccaceae</taxon>
        <taxon>Pseudaestuariivita</taxon>
    </lineage>
</organism>
<dbReference type="EMBL" id="AQQZ01000008">
    <property type="protein sequence ID" value="KNG92718.1"/>
    <property type="molecule type" value="Genomic_DNA"/>
</dbReference>
<gene>
    <name evidence="1" type="ORF">ATO11_16630</name>
</gene>